<gene>
    <name evidence="1" type="ORF">JHL15_09880</name>
</gene>
<accession>A0ABS1FUI0</accession>
<reference evidence="2" key="1">
    <citation type="submission" date="2021-01" db="EMBL/GenBank/DDBJ databases">
        <title>Genome public.</title>
        <authorList>
            <person name="Liu C."/>
            <person name="Sun Q."/>
        </authorList>
    </citation>
    <scope>NUCLEOTIDE SEQUENCE [LARGE SCALE GENOMIC DNA]</scope>
    <source>
        <strain evidence="2">YIM B02567</strain>
    </source>
</reference>
<dbReference type="InterPro" id="IPR058074">
    <property type="entry name" value="Bacteriocin-like"/>
</dbReference>
<sequence>MKNLRKLNKRELKTIKGGNVPIGCNSWDPRARCCNAWDTDHCQNATCPNSPPSSC</sequence>
<name>A0ABS1FUI0_9FLAO</name>
<evidence type="ECO:0000313" key="2">
    <source>
        <dbReference type="Proteomes" id="UP000628669"/>
    </source>
</evidence>
<proteinExistence type="predicted"/>
<dbReference type="Proteomes" id="UP000628669">
    <property type="component" value="Unassembled WGS sequence"/>
</dbReference>
<keyword evidence="2" id="KW-1185">Reference proteome</keyword>
<evidence type="ECO:0000313" key="1">
    <source>
        <dbReference type="EMBL" id="MBK1896060.1"/>
    </source>
</evidence>
<dbReference type="NCBIfam" id="NF047798">
    <property type="entry name" value="leader_Chryseo"/>
    <property type="match status" value="1"/>
</dbReference>
<dbReference type="EMBL" id="JAENHK010000008">
    <property type="protein sequence ID" value="MBK1896060.1"/>
    <property type="molecule type" value="Genomic_DNA"/>
</dbReference>
<dbReference type="RefSeq" id="WP_200245426.1">
    <property type="nucleotide sequence ID" value="NZ_JAENHK010000008.1"/>
</dbReference>
<protein>
    <recommendedName>
        <fullName evidence="3">Bacteriocin</fullName>
    </recommendedName>
</protein>
<organism evidence="1 2">
    <name type="scientific">Chryseobacterium paridis</name>
    <dbReference type="NCBI Taxonomy" id="2800328"/>
    <lineage>
        <taxon>Bacteria</taxon>
        <taxon>Pseudomonadati</taxon>
        <taxon>Bacteroidota</taxon>
        <taxon>Flavobacteriia</taxon>
        <taxon>Flavobacteriales</taxon>
        <taxon>Weeksellaceae</taxon>
        <taxon>Chryseobacterium group</taxon>
        <taxon>Chryseobacterium</taxon>
    </lineage>
</organism>
<comment type="caution">
    <text evidence="1">The sequence shown here is derived from an EMBL/GenBank/DDBJ whole genome shotgun (WGS) entry which is preliminary data.</text>
</comment>
<evidence type="ECO:0008006" key="3">
    <source>
        <dbReference type="Google" id="ProtNLM"/>
    </source>
</evidence>